<comment type="caution">
    <text evidence="2">The sequence shown here is derived from an EMBL/GenBank/DDBJ whole genome shotgun (WGS) entry which is preliminary data.</text>
</comment>
<dbReference type="InterPro" id="IPR041948">
    <property type="entry name" value="Rnl1/2_C_sf"/>
</dbReference>
<dbReference type="AlphaFoldDB" id="A0AAV2HV57"/>
<dbReference type="EMBL" id="CAXITT010000279">
    <property type="protein sequence ID" value="CAL1537971.1"/>
    <property type="molecule type" value="Genomic_DNA"/>
</dbReference>
<organism evidence="2 3">
    <name type="scientific">Lymnaea stagnalis</name>
    <name type="common">Great pond snail</name>
    <name type="synonym">Helix stagnalis</name>
    <dbReference type="NCBI Taxonomy" id="6523"/>
    <lineage>
        <taxon>Eukaryota</taxon>
        <taxon>Metazoa</taxon>
        <taxon>Spiralia</taxon>
        <taxon>Lophotrochozoa</taxon>
        <taxon>Mollusca</taxon>
        <taxon>Gastropoda</taxon>
        <taxon>Heterobranchia</taxon>
        <taxon>Euthyneura</taxon>
        <taxon>Panpulmonata</taxon>
        <taxon>Hygrophila</taxon>
        <taxon>Lymnaeoidea</taxon>
        <taxon>Lymnaeidae</taxon>
        <taxon>Lymnaea</taxon>
    </lineage>
</organism>
<dbReference type="Gene3D" id="1.10.10.1810">
    <property type="entry name" value="RNA ligase"/>
    <property type="match status" value="1"/>
</dbReference>
<protein>
    <recommendedName>
        <fullName evidence="1">RNA ligase domain-containing protein</fullName>
    </recommendedName>
</protein>
<dbReference type="InterPro" id="IPR021122">
    <property type="entry name" value="RNA_ligase_dom_REL/Rnl2"/>
</dbReference>
<evidence type="ECO:0000313" key="2">
    <source>
        <dbReference type="EMBL" id="CAL1537971.1"/>
    </source>
</evidence>
<dbReference type="Pfam" id="PF09414">
    <property type="entry name" value="RNA_ligase"/>
    <property type="match status" value="1"/>
</dbReference>
<accession>A0AAV2HV57</accession>
<evidence type="ECO:0000259" key="1">
    <source>
        <dbReference type="Pfam" id="PF09414"/>
    </source>
</evidence>
<keyword evidence="3" id="KW-1185">Reference proteome</keyword>
<reference evidence="2 3" key="1">
    <citation type="submission" date="2024-04" db="EMBL/GenBank/DDBJ databases">
        <authorList>
            <consortium name="Genoscope - CEA"/>
            <person name="William W."/>
        </authorList>
    </citation>
    <scope>NUCLEOTIDE SEQUENCE [LARGE SCALE GENOMIC DNA]</scope>
</reference>
<dbReference type="Gene3D" id="3.30.470.30">
    <property type="entry name" value="DNA ligase/mRNA capping enzyme"/>
    <property type="match status" value="1"/>
</dbReference>
<evidence type="ECO:0000313" key="3">
    <source>
        <dbReference type="Proteomes" id="UP001497497"/>
    </source>
</evidence>
<dbReference type="Proteomes" id="UP001497497">
    <property type="component" value="Unassembled WGS sequence"/>
</dbReference>
<sequence length="422" mass="47130">MSSSDRKGRETMSEAAPKSKIQFVPMKRIFKMAQPRSNDKCSNWVATEKVHGSNFQFYTNDGQTFHMAGRRAVLDGQTSYQKCDISVLFERYKPHVSRAFDLIRAEDRWAVYRTWAEPLAELGADEDDNNVDLEKTGQPGGCTTEANALANKSNTAEKILKCATRKLSNAKGAEVLEVRFYGELYGGGGVVTGASSAVQKEIIYCDEYRFYAYGITVNRKWTTVAEMNDICERAGFPFYATTLCPPTPTLAELVELLTSSGVLTKRSTMTDRTDNFKTNMEGVVVTPLIRDDFGLHAVKILSSAFNDVRATGANKQLNYCTKARYLSVISKLDTHERQDTGLVTEMFIDDVLQDSGEQEMSNKQRKSTVKKVRAWLAADGYVSEHIRGSQSQGQPETHNLTILKPCWPFVATSYGIHITNCT</sequence>
<dbReference type="SUPFAM" id="SSF56091">
    <property type="entry name" value="DNA ligase/mRNA capping enzyme, catalytic domain"/>
    <property type="match status" value="2"/>
</dbReference>
<name>A0AAV2HV57_LYMST</name>
<feature type="domain" description="RNA ligase" evidence="1">
    <location>
        <begin position="43"/>
        <end position="294"/>
    </location>
</feature>
<gene>
    <name evidence="2" type="ORF">GSLYS_00011792001</name>
</gene>
<proteinExistence type="predicted"/>